<evidence type="ECO:0000313" key="3">
    <source>
        <dbReference type="Proteomes" id="UP000581769"/>
    </source>
</evidence>
<proteinExistence type="predicted"/>
<comment type="caution">
    <text evidence="2">The sequence shown here is derived from an EMBL/GenBank/DDBJ whole genome shotgun (WGS) entry which is preliminary data.</text>
</comment>
<sequence length="29" mass="3180">MPLRVLFRIGPTQDFTGPPREGAVPAEAR</sequence>
<accession>A0A840IRL4</accession>
<name>A0A840IRL4_9PSEU</name>
<protein>
    <submittedName>
        <fullName evidence="2">Uncharacterized protein</fullName>
    </submittedName>
</protein>
<keyword evidence="3" id="KW-1185">Reference proteome</keyword>
<reference evidence="2 3" key="1">
    <citation type="submission" date="2020-08" db="EMBL/GenBank/DDBJ databases">
        <title>Sequencing the genomes of 1000 actinobacteria strains.</title>
        <authorList>
            <person name="Klenk H.-P."/>
        </authorList>
    </citation>
    <scope>NUCLEOTIDE SEQUENCE [LARGE SCALE GENOMIC DNA]</scope>
    <source>
        <strain evidence="2 3">DSM 45859</strain>
    </source>
</reference>
<evidence type="ECO:0000313" key="2">
    <source>
        <dbReference type="EMBL" id="MBB4684179.1"/>
    </source>
</evidence>
<organism evidence="2 3">
    <name type="scientific">Amycolatopsis jiangsuensis</name>
    <dbReference type="NCBI Taxonomy" id="1181879"/>
    <lineage>
        <taxon>Bacteria</taxon>
        <taxon>Bacillati</taxon>
        <taxon>Actinomycetota</taxon>
        <taxon>Actinomycetes</taxon>
        <taxon>Pseudonocardiales</taxon>
        <taxon>Pseudonocardiaceae</taxon>
        <taxon>Amycolatopsis</taxon>
    </lineage>
</organism>
<dbReference type="EMBL" id="JACHMG010000001">
    <property type="protein sequence ID" value="MBB4684179.1"/>
    <property type="molecule type" value="Genomic_DNA"/>
</dbReference>
<feature type="region of interest" description="Disordered" evidence="1">
    <location>
        <begin position="1"/>
        <end position="29"/>
    </location>
</feature>
<dbReference type="Proteomes" id="UP000581769">
    <property type="component" value="Unassembled WGS sequence"/>
</dbReference>
<gene>
    <name evidence="2" type="ORF">BJY18_001664</name>
</gene>
<dbReference type="AlphaFoldDB" id="A0A840IRL4"/>
<evidence type="ECO:0000256" key="1">
    <source>
        <dbReference type="SAM" id="MobiDB-lite"/>
    </source>
</evidence>